<evidence type="ECO:0000256" key="6">
    <source>
        <dbReference type="ARBA" id="ARBA00023235"/>
    </source>
</evidence>
<evidence type="ECO:0000256" key="8">
    <source>
        <dbReference type="PIRNR" id="PIRNR005096"/>
    </source>
</evidence>
<feature type="binding site" evidence="11">
    <location>
        <begin position="179"/>
        <end position="181"/>
    </location>
    <ligand>
        <name>beta-D-galactose</name>
        <dbReference type="ChEBI" id="CHEBI:27667"/>
    </ligand>
</feature>
<proteinExistence type="inferred from homology"/>
<organism evidence="12 13">
    <name type="scientific">Anaerobranca gottschalkii DSM 13577</name>
    <dbReference type="NCBI Taxonomy" id="1120990"/>
    <lineage>
        <taxon>Bacteria</taxon>
        <taxon>Bacillati</taxon>
        <taxon>Bacillota</taxon>
        <taxon>Clostridia</taxon>
        <taxon>Eubacteriales</taxon>
        <taxon>Proteinivoracaceae</taxon>
        <taxon>Anaerobranca</taxon>
    </lineage>
</organism>
<evidence type="ECO:0000256" key="4">
    <source>
        <dbReference type="ARBA" id="ARBA00013185"/>
    </source>
</evidence>
<dbReference type="Gene3D" id="2.70.98.10">
    <property type="match status" value="1"/>
</dbReference>
<dbReference type="EC" id="5.1.3.3" evidence="4 8"/>
<dbReference type="InterPro" id="IPR014718">
    <property type="entry name" value="GH-type_carb-bd"/>
</dbReference>
<reference evidence="13" key="1">
    <citation type="submission" date="2016-10" db="EMBL/GenBank/DDBJ databases">
        <authorList>
            <person name="Varghese N."/>
            <person name="Submissions S."/>
        </authorList>
    </citation>
    <scope>NUCLEOTIDE SEQUENCE [LARGE SCALE GENOMIC DNA]</scope>
    <source>
        <strain evidence="13">DSM 13577</strain>
    </source>
</reference>
<dbReference type="GO" id="GO:0030246">
    <property type="term" value="F:carbohydrate binding"/>
    <property type="evidence" value="ECO:0007669"/>
    <property type="project" value="InterPro"/>
</dbReference>
<dbReference type="GO" id="GO:0006006">
    <property type="term" value="P:glucose metabolic process"/>
    <property type="evidence" value="ECO:0007669"/>
    <property type="project" value="TreeGrafter"/>
</dbReference>
<dbReference type="AlphaFoldDB" id="A0A1H9ZM72"/>
<dbReference type="CDD" id="cd09019">
    <property type="entry name" value="galactose_mutarotase_like"/>
    <property type="match status" value="1"/>
</dbReference>
<evidence type="ECO:0000256" key="1">
    <source>
        <dbReference type="ARBA" id="ARBA00001614"/>
    </source>
</evidence>
<evidence type="ECO:0000256" key="5">
    <source>
        <dbReference type="ARBA" id="ARBA00014165"/>
    </source>
</evidence>
<name>A0A1H9ZM72_9FIRM</name>
<dbReference type="STRING" id="1120990.SAMN03080614_101049"/>
<dbReference type="PROSITE" id="PS00545">
    <property type="entry name" value="ALDOSE_1_EPIMERASE"/>
    <property type="match status" value="1"/>
</dbReference>
<keyword evidence="13" id="KW-1185">Reference proteome</keyword>
<evidence type="ECO:0000313" key="13">
    <source>
        <dbReference type="Proteomes" id="UP000243819"/>
    </source>
</evidence>
<comment type="catalytic activity">
    <reaction evidence="1 8">
        <text>alpha-D-glucose = beta-D-glucose</text>
        <dbReference type="Rhea" id="RHEA:10264"/>
        <dbReference type="ChEBI" id="CHEBI:15903"/>
        <dbReference type="ChEBI" id="CHEBI:17925"/>
        <dbReference type="EC" id="5.1.3.3"/>
    </reaction>
</comment>
<dbReference type="InterPro" id="IPR011013">
    <property type="entry name" value="Gal_mutarotase_sf_dom"/>
</dbReference>
<dbReference type="InterPro" id="IPR008183">
    <property type="entry name" value="Aldose_1/G6P_1-epimerase"/>
</dbReference>
<dbReference type="InterPro" id="IPR015443">
    <property type="entry name" value="Aldose_1-epimerase"/>
</dbReference>
<evidence type="ECO:0000256" key="9">
    <source>
        <dbReference type="PIRSR" id="PIRSR005096-1"/>
    </source>
</evidence>
<evidence type="ECO:0000256" key="11">
    <source>
        <dbReference type="PIRSR" id="PIRSR005096-3"/>
    </source>
</evidence>
<dbReference type="UniPathway" id="UPA00242"/>
<feature type="active site" description="Proton acceptor" evidence="9">
    <location>
        <position position="313"/>
    </location>
</feature>
<dbReference type="SUPFAM" id="SSF74650">
    <property type="entry name" value="Galactose mutarotase-like"/>
    <property type="match status" value="1"/>
</dbReference>
<dbReference type="GO" id="GO:0005737">
    <property type="term" value="C:cytoplasm"/>
    <property type="evidence" value="ECO:0007669"/>
    <property type="project" value="TreeGrafter"/>
</dbReference>
<dbReference type="InterPro" id="IPR047215">
    <property type="entry name" value="Galactose_mutarotase-like"/>
</dbReference>
<evidence type="ECO:0000256" key="10">
    <source>
        <dbReference type="PIRSR" id="PIRSR005096-2"/>
    </source>
</evidence>
<evidence type="ECO:0000313" key="12">
    <source>
        <dbReference type="EMBL" id="SES82448.1"/>
    </source>
</evidence>
<dbReference type="Pfam" id="PF01263">
    <property type="entry name" value="Aldose_epim"/>
    <property type="match status" value="1"/>
</dbReference>
<sequence>MKIDKSFYGEVEGRKVFQYSLKNSTGTELIVLNYGAIINKLLLRDRKGELANVVLTLPDLESYQKNPHYLGCVIGRYAGRIRKGQIVIDNQNYQLSQNEGENTLHGGFLGFGRVIWEAETRVLGDYGEIHLTYRSPHGEEGFQGNLNLTVIYRLNERDNLEITYRGISDRNTCLSPTNHSYFNLSGKVQSVEEDYLKIYSNQVLKSREDLTAEKDLVTIEELNIQGPYIKIKEYMDLLEKISNFRGIDHTFYVGDKGGELVKIADYYHQPSGRLLEVYTNHPYINIYSGNFLNPSVTLEGGSRAVAYGGICFETCEQPNAPHWGLGILPQGVLYQKKCLYKFSVKGNVKSSMKK</sequence>
<dbReference type="GO" id="GO:0033499">
    <property type="term" value="P:galactose catabolic process via UDP-galactose, Leloir pathway"/>
    <property type="evidence" value="ECO:0007669"/>
    <property type="project" value="TreeGrafter"/>
</dbReference>
<evidence type="ECO:0000256" key="3">
    <source>
        <dbReference type="ARBA" id="ARBA00006206"/>
    </source>
</evidence>
<accession>A0A1H9ZM72</accession>
<dbReference type="PANTHER" id="PTHR10091:SF0">
    <property type="entry name" value="GALACTOSE MUTAROTASE"/>
    <property type="match status" value="1"/>
</dbReference>
<evidence type="ECO:0000256" key="2">
    <source>
        <dbReference type="ARBA" id="ARBA00005028"/>
    </source>
</evidence>
<keyword evidence="7 8" id="KW-0119">Carbohydrate metabolism</keyword>
<dbReference type="Proteomes" id="UP000243819">
    <property type="component" value="Unassembled WGS sequence"/>
</dbReference>
<feature type="binding site" evidence="10">
    <location>
        <position position="248"/>
    </location>
    <ligand>
        <name>beta-D-galactose</name>
        <dbReference type="ChEBI" id="CHEBI:27667"/>
    </ligand>
</feature>
<dbReference type="PIRSF" id="PIRSF005096">
    <property type="entry name" value="GALM"/>
    <property type="match status" value="1"/>
</dbReference>
<evidence type="ECO:0000256" key="7">
    <source>
        <dbReference type="ARBA" id="ARBA00023277"/>
    </source>
</evidence>
<comment type="pathway">
    <text evidence="2 8">Carbohydrate metabolism; hexose metabolism.</text>
</comment>
<dbReference type="EMBL" id="FOIF01000010">
    <property type="protein sequence ID" value="SES82448.1"/>
    <property type="molecule type" value="Genomic_DNA"/>
</dbReference>
<dbReference type="RefSeq" id="WP_177159700.1">
    <property type="nucleotide sequence ID" value="NZ_FOIF01000010.1"/>
</dbReference>
<gene>
    <name evidence="12" type="ORF">SAMN03080614_101049</name>
</gene>
<feature type="active site" description="Proton donor" evidence="9">
    <location>
        <position position="179"/>
    </location>
</feature>
<protein>
    <recommendedName>
        <fullName evidence="5 8">Aldose 1-epimerase</fullName>
        <ecNumber evidence="4 8">5.1.3.3</ecNumber>
    </recommendedName>
</protein>
<keyword evidence="6 8" id="KW-0413">Isomerase</keyword>
<dbReference type="PANTHER" id="PTHR10091">
    <property type="entry name" value="ALDOSE-1-EPIMERASE"/>
    <property type="match status" value="1"/>
</dbReference>
<dbReference type="GO" id="GO:0004034">
    <property type="term" value="F:aldose 1-epimerase activity"/>
    <property type="evidence" value="ECO:0007669"/>
    <property type="project" value="UniProtKB-EC"/>
</dbReference>
<comment type="similarity">
    <text evidence="3 8">Belongs to the aldose epimerase family.</text>
</comment>
<dbReference type="InterPro" id="IPR018052">
    <property type="entry name" value="Ald1_epimerase_CS"/>
</dbReference>